<evidence type="ECO:0000313" key="3">
    <source>
        <dbReference type="RefSeq" id="XP_029648894.2"/>
    </source>
</evidence>
<dbReference type="InterPro" id="IPR017850">
    <property type="entry name" value="Alkaline_phosphatase_core_sf"/>
</dbReference>
<keyword evidence="1" id="KW-0812">Transmembrane</keyword>
<accession>A0A6P7TCV2</accession>
<reference evidence="3" key="1">
    <citation type="submission" date="2025-08" db="UniProtKB">
        <authorList>
            <consortium name="RefSeq"/>
        </authorList>
    </citation>
    <scope>IDENTIFICATION</scope>
</reference>
<keyword evidence="1" id="KW-1133">Transmembrane helix</keyword>
<evidence type="ECO:0000313" key="2">
    <source>
        <dbReference type="Proteomes" id="UP000515154"/>
    </source>
</evidence>
<keyword evidence="1" id="KW-0472">Membrane</keyword>
<protein>
    <submittedName>
        <fullName evidence="3">Uncharacterized protein LOC115222734</fullName>
    </submittedName>
</protein>
<dbReference type="Proteomes" id="UP000515154">
    <property type="component" value="Linkage group LG21"/>
</dbReference>
<dbReference type="AlphaFoldDB" id="A0A6P7TCV2"/>
<dbReference type="FunFam" id="3.40.720.10:FF:000017">
    <property type="entry name" value="Predicted protein"/>
    <property type="match status" value="1"/>
</dbReference>
<dbReference type="KEGG" id="osn:115222734"/>
<dbReference type="InterPro" id="IPR004245">
    <property type="entry name" value="DUF229"/>
</dbReference>
<dbReference type="Gene3D" id="3.40.720.10">
    <property type="entry name" value="Alkaline Phosphatase, subunit A"/>
    <property type="match status" value="1"/>
</dbReference>
<organism evidence="2 3">
    <name type="scientific">Octopus sinensis</name>
    <name type="common">East Asian common octopus</name>
    <dbReference type="NCBI Taxonomy" id="2607531"/>
    <lineage>
        <taxon>Eukaryota</taxon>
        <taxon>Metazoa</taxon>
        <taxon>Spiralia</taxon>
        <taxon>Lophotrochozoa</taxon>
        <taxon>Mollusca</taxon>
        <taxon>Cephalopoda</taxon>
        <taxon>Coleoidea</taxon>
        <taxon>Octopodiformes</taxon>
        <taxon>Octopoda</taxon>
        <taxon>Incirrata</taxon>
        <taxon>Octopodidae</taxon>
        <taxon>Octopus</taxon>
    </lineage>
</organism>
<name>A0A6P7TCV2_9MOLL</name>
<dbReference type="PANTHER" id="PTHR10974:SF1">
    <property type="entry name" value="FI08016P-RELATED"/>
    <property type="match status" value="1"/>
</dbReference>
<sequence length="670" mass="79005">MERYRSEKTKIQCVSKRSLFTCLILFAVFALMFTMFNLHDTDIKDLSDDDESKRSAFLVDSKFCRIPNMDPFESSLKSFFHIHKWKACPSKSLVFQDENALRVNHSVIKRWYNNTFKICHVWPIVRTIDDRHILYKKKFLEFKTDILIPHDYIKVKCFNKRNRVIFTNYHAFIQKKKTSERNHTNSSSVFKLLKTNPYSARAKVHMDVMLLGIDSVSRLNFMRQLPETRQYLLQKDAIEMNGYNKVGDNTLVNLVPLLTGKYLKDLPWNESLGMLPFDKYDFLWKKYHRNGFRTMFAEDAPVLATFNCAKYGFKVQPTDHYFRPVTLAIGRDNSVWSMKRRCVRDRSITDMVLQYTYDFVRTYNDTPHFSLSFITSLTHNDMNNAGYSDLEYQRFFHKLFKHQLIKHTFVIFFSDHGIRFGSYRSTYLGKLEERLPFMFLIPPHWFKQSFPHMWNNLKSNSHRLTTPFDIYETLVDILDMKKAMKRDHNEEIESTQRKRISLFRKVPLNRTCEEATILPHWCTCHESKPVKITDSIVAKGAQYLVKCINKKTSQLRNLCDQLELVSIKDAVIMAANTNLLRFVRNRNYVINRHVVYGNKVNTIIKDYQLTIQTNPGGGLFEGTVRYDSKTKHFSLLGDISRTNRYGDQARCVSNARKFCFCRSNTTSLSS</sequence>
<dbReference type="SUPFAM" id="SSF53649">
    <property type="entry name" value="Alkaline phosphatase-like"/>
    <property type="match status" value="1"/>
</dbReference>
<dbReference type="RefSeq" id="XP_029648894.2">
    <property type="nucleotide sequence ID" value="XM_029793034.2"/>
</dbReference>
<dbReference type="PANTHER" id="PTHR10974">
    <property type="entry name" value="FI08016P-RELATED"/>
    <property type="match status" value="1"/>
</dbReference>
<gene>
    <name evidence="3" type="primary">LOC115222734</name>
</gene>
<proteinExistence type="predicted"/>
<keyword evidence="2" id="KW-1185">Reference proteome</keyword>
<dbReference type="Pfam" id="PF02995">
    <property type="entry name" value="DUF229"/>
    <property type="match status" value="1"/>
</dbReference>
<feature type="transmembrane region" description="Helical" evidence="1">
    <location>
        <begin position="20"/>
        <end position="38"/>
    </location>
</feature>
<dbReference type="CDD" id="cd16021">
    <property type="entry name" value="ALP_like"/>
    <property type="match status" value="1"/>
</dbReference>
<evidence type="ECO:0000256" key="1">
    <source>
        <dbReference type="SAM" id="Phobius"/>
    </source>
</evidence>
<dbReference type="GO" id="GO:0005615">
    <property type="term" value="C:extracellular space"/>
    <property type="evidence" value="ECO:0007669"/>
    <property type="project" value="TreeGrafter"/>
</dbReference>